<name>A0A8X7U931_BRACI</name>
<evidence type="ECO:0000313" key="2">
    <source>
        <dbReference type="Proteomes" id="UP000886595"/>
    </source>
</evidence>
<organism evidence="1 2">
    <name type="scientific">Brassica carinata</name>
    <name type="common">Ethiopian mustard</name>
    <name type="synonym">Abyssinian cabbage</name>
    <dbReference type="NCBI Taxonomy" id="52824"/>
    <lineage>
        <taxon>Eukaryota</taxon>
        <taxon>Viridiplantae</taxon>
        <taxon>Streptophyta</taxon>
        <taxon>Embryophyta</taxon>
        <taxon>Tracheophyta</taxon>
        <taxon>Spermatophyta</taxon>
        <taxon>Magnoliopsida</taxon>
        <taxon>eudicotyledons</taxon>
        <taxon>Gunneridae</taxon>
        <taxon>Pentapetalae</taxon>
        <taxon>rosids</taxon>
        <taxon>malvids</taxon>
        <taxon>Brassicales</taxon>
        <taxon>Brassicaceae</taxon>
        <taxon>Brassiceae</taxon>
        <taxon>Brassica</taxon>
    </lineage>
</organism>
<gene>
    <name evidence="1" type="ORF">Bca52824_064389</name>
</gene>
<reference evidence="1 2" key="1">
    <citation type="submission" date="2020-02" db="EMBL/GenBank/DDBJ databases">
        <authorList>
            <person name="Ma Q."/>
            <person name="Huang Y."/>
            <person name="Song X."/>
            <person name="Pei D."/>
        </authorList>
    </citation>
    <scope>NUCLEOTIDE SEQUENCE [LARGE SCALE GENOMIC DNA]</scope>
    <source>
        <strain evidence="1">Sxm20200214</strain>
        <tissue evidence="1">Leaf</tissue>
    </source>
</reference>
<evidence type="ECO:0000313" key="1">
    <source>
        <dbReference type="EMBL" id="KAG2269834.1"/>
    </source>
</evidence>
<accession>A0A8X7U931</accession>
<dbReference type="OrthoDB" id="1111715at2759"/>
<protein>
    <submittedName>
        <fullName evidence="1">Uncharacterized protein</fullName>
    </submittedName>
</protein>
<sequence>MIATIYYVWREQNDRNHNNGAKSVEQVAKLIDKTVRNLITSTNYALHPRLRGLMSRWFETHSY</sequence>
<dbReference type="AlphaFoldDB" id="A0A8X7U931"/>
<proteinExistence type="predicted"/>
<keyword evidence="2" id="KW-1185">Reference proteome</keyword>
<dbReference type="EMBL" id="JAAMPC010000013">
    <property type="protein sequence ID" value="KAG2269834.1"/>
    <property type="molecule type" value="Genomic_DNA"/>
</dbReference>
<dbReference type="Proteomes" id="UP000886595">
    <property type="component" value="Unassembled WGS sequence"/>
</dbReference>
<comment type="caution">
    <text evidence="1">The sequence shown here is derived from an EMBL/GenBank/DDBJ whole genome shotgun (WGS) entry which is preliminary data.</text>
</comment>